<dbReference type="AlphaFoldDB" id="A0A8T0HWY8"/>
<dbReference type="InterPro" id="IPR058352">
    <property type="entry name" value="DUF8039"/>
</dbReference>
<comment type="caution">
    <text evidence="3">The sequence shown here is derived from an EMBL/GenBank/DDBJ whole genome shotgun (WGS) entry which is preliminary data.</text>
</comment>
<sequence length="190" mass="20719">MLANVLTNFGGADGGGEAKLQEDRRTHSGEHTAKPTENDLQTLKGDGCADSVEQWWYKLAQTSEELEGVSPIPTVKNQKRKATGNKVKRSQQSSSMLNAKSSREMTVASRVWLADTLNPRRRVATGVVMSLGGNGMFHNRPITAHCVRVTLETVLEKVLLMVSVEDADQATLHDAVGSNILWFGGLTFPE</sequence>
<accession>A0A8T0HWY8</accession>
<feature type="domain" description="DUF8039" evidence="2">
    <location>
        <begin position="119"/>
        <end position="182"/>
    </location>
</feature>
<reference evidence="3" key="1">
    <citation type="submission" date="2020-06" db="EMBL/GenBank/DDBJ databases">
        <title>WGS assembly of Ceratodon purpureus strain R40.</title>
        <authorList>
            <person name="Carey S.B."/>
            <person name="Jenkins J."/>
            <person name="Shu S."/>
            <person name="Lovell J.T."/>
            <person name="Sreedasyam A."/>
            <person name="Maumus F."/>
            <person name="Tiley G.P."/>
            <person name="Fernandez-Pozo N."/>
            <person name="Barry K."/>
            <person name="Chen C."/>
            <person name="Wang M."/>
            <person name="Lipzen A."/>
            <person name="Daum C."/>
            <person name="Saski C.A."/>
            <person name="Payton A.C."/>
            <person name="Mcbreen J.C."/>
            <person name="Conrad R.E."/>
            <person name="Kollar L.M."/>
            <person name="Olsson S."/>
            <person name="Huttunen S."/>
            <person name="Landis J.B."/>
            <person name="Wickett N.J."/>
            <person name="Johnson M.G."/>
            <person name="Rensing S.A."/>
            <person name="Grimwood J."/>
            <person name="Schmutz J."/>
            <person name="Mcdaniel S.F."/>
        </authorList>
    </citation>
    <scope>NUCLEOTIDE SEQUENCE</scope>
    <source>
        <strain evidence="3">R40</strain>
    </source>
</reference>
<name>A0A8T0HWY8_CERPU</name>
<feature type="region of interest" description="Disordered" evidence="1">
    <location>
        <begin position="70"/>
        <end position="100"/>
    </location>
</feature>
<protein>
    <recommendedName>
        <fullName evidence="2">DUF8039 domain-containing protein</fullName>
    </recommendedName>
</protein>
<feature type="compositionally biased region" description="Polar residues" evidence="1">
    <location>
        <begin position="90"/>
        <end position="100"/>
    </location>
</feature>
<dbReference type="Pfam" id="PF26133">
    <property type="entry name" value="DUF8039"/>
    <property type="match status" value="1"/>
</dbReference>
<feature type="compositionally biased region" description="Basic residues" evidence="1">
    <location>
        <begin position="77"/>
        <end position="89"/>
    </location>
</feature>
<keyword evidence="4" id="KW-1185">Reference proteome</keyword>
<gene>
    <name evidence="3" type="ORF">KC19_VG301700</name>
</gene>
<dbReference type="EMBL" id="CM026426">
    <property type="protein sequence ID" value="KAG0574908.1"/>
    <property type="molecule type" value="Genomic_DNA"/>
</dbReference>
<evidence type="ECO:0000313" key="4">
    <source>
        <dbReference type="Proteomes" id="UP000822688"/>
    </source>
</evidence>
<evidence type="ECO:0000256" key="1">
    <source>
        <dbReference type="SAM" id="MobiDB-lite"/>
    </source>
</evidence>
<feature type="region of interest" description="Disordered" evidence="1">
    <location>
        <begin position="1"/>
        <end position="39"/>
    </location>
</feature>
<evidence type="ECO:0000259" key="2">
    <source>
        <dbReference type="Pfam" id="PF26133"/>
    </source>
</evidence>
<proteinExistence type="predicted"/>
<feature type="compositionally biased region" description="Basic and acidic residues" evidence="1">
    <location>
        <begin position="19"/>
        <end position="37"/>
    </location>
</feature>
<organism evidence="3 4">
    <name type="scientific">Ceratodon purpureus</name>
    <name type="common">Fire moss</name>
    <name type="synonym">Dicranum purpureum</name>
    <dbReference type="NCBI Taxonomy" id="3225"/>
    <lineage>
        <taxon>Eukaryota</taxon>
        <taxon>Viridiplantae</taxon>
        <taxon>Streptophyta</taxon>
        <taxon>Embryophyta</taxon>
        <taxon>Bryophyta</taxon>
        <taxon>Bryophytina</taxon>
        <taxon>Bryopsida</taxon>
        <taxon>Dicranidae</taxon>
        <taxon>Pseudoditrichales</taxon>
        <taxon>Ditrichaceae</taxon>
        <taxon>Ceratodon</taxon>
    </lineage>
</organism>
<evidence type="ECO:0000313" key="3">
    <source>
        <dbReference type="EMBL" id="KAG0574908.1"/>
    </source>
</evidence>
<dbReference type="Proteomes" id="UP000822688">
    <property type="component" value="Chromosome V"/>
</dbReference>